<feature type="signal peptide" evidence="2">
    <location>
        <begin position="1"/>
        <end position="31"/>
    </location>
</feature>
<dbReference type="Proteomes" id="UP000603457">
    <property type="component" value="Unassembled WGS sequence"/>
</dbReference>
<evidence type="ECO:0000313" key="4">
    <source>
        <dbReference type="Proteomes" id="UP000603457"/>
    </source>
</evidence>
<evidence type="ECO:0000313" key="3">
    <source>
        <dbReference type="EMBL" id="MBD2593359.1"/>
    </source>
</evidence>
<name>A0ABR8FPG6_9NOSO</name>
<sequence length="107" mass="11846">MKKIKSSTSSRLLIATVVTTGALSLITPVNAQQTPETVANGIYHPREAEFFREGRDKFEREIEFLSTNSISSPERILKITPAKTPVIQQPPLENPEFLPGKKALPSN</sequence>
<keyword evidence="4" id="KW-1185">Reference proteome</keyword>
<feature type="chain" id="PRO_5046226046" evidence="2">
    <location>
        <begin position="32"/>
        <end position="107"/>
    </location>
</feature>
<organism evidence="3 4">
    <name type="scientific">Nostoc spongiaeforme FACHB-130</name>
    <dbReference type="NCBI Taxonomy" id="1357510"/>
    <lineage>
        <taxon>Bacteria</taxon>
        <taxon>Bacillati</taxon>
        <taxon>Cyanobacteriota</taxon>
        <taxon>Cyanophyceae</taxon>
        <taxon>Nostocales</taxon>
        <taxon>Nostocaceae</taxon>
        <taxon>Nostoc</taxon>
    </lineage>
</organism>
<feature type="region of interest" description="Disordered" evidence="1">
    <location>
        <begin position="86"/>
        <end position="107"/>
    </location>
</feature>
<evidence type="ECO:0000256" key="2">
    <source>
        <dbReference type="SAM" id="SignalP"/>
    </source>
</evidence>
<keyword evidence="2" id="KW-0732">Signal</keyword>
<accession>A0ABR8FPG6</accession>
<dbReference type="RefSeq" id="WP_190966300.1">
    <property type="nucleotide sequence ID" value="NZ_JACJTB010000002.1"/>
</dbReference>
<reference evidence="3 4" key="1">
    <citation type="journal article" date="2020" name="ISME J.">
        <title>Comparative genomics reveals insights into cyanobacterial evolution and habitat adaptation.</title>
        <authorList>
            <person name="Chen M.Y."/>
            <person name="Teng W.K."/>
            <person name="Zhao L."/>
            <person name="Hu C.X."/>
            <person name="Zhou Y.K."/>
            <person name="Han B.P."/>
            <person name="Song L.R."/>
            <person name="Shu W.S."/>
        </authorList>
    </citation>
    <scope>NUCLEOTIDE SEQUENCE [LARGE SCALE GENOMIC DNA]</scope>
    <source>
        <strain evidence="3 4">FACHB-130</strain>
    </source>
</reference>
<evidence type="ECO:0000256" key="1">
    <source>
        <dbReference type="SAM" id="MobiDB-lite"/>
    </source>
</evidence>
<proteinExistence type="predicted"/>
<protein>
    <submittedName>
        <fullName evidence="3">Uncharacterized protein</fullName>
    </submittedName>
</protein>
<gene>
    <name evidence="3" type="ORF">H6G74_03325</name>
</gene>
<comment type="caution">
    <text evidence="3">The sequence shown here is derived from an EMBL/GenBank/DDBJ whole genome shotgun (WGS) entry which is preliminary data.</text>
</comment>
<dbReference type="EMBL" id="JACJTB010000002">
    <property type="protein sequence ID" value="MBD2593359.1"/>
    <property type="molecule type" value="Genomic_DNA"/>
</dbReference>